<name>A0A0R0KL41_SOYBN</name>
<protein>
    <submittedName>
        <fullName evidence="2 3">Uncharacterized protein</fullName>
    </submittedName>
</protein>
<dbReference type="EMBL" id="CM000836">
    <property type="protein sequence ID" value="KRH67585.1"/>
    <property type="molecule type" value="Genomic_DNA"/>
</dbReference>
<organism evidence="2">
    <name type="scientific">Glycine max</name>
    <name type="common">Soybean</name>
    <name type="synonym">Glycine hispida</name>
    <dbReference type="NCBI Taxonomy" id="3847"/>
    <lineage>
        <taxon>Eukaryota</taxon>
        <taxon>Viridiplantae</taxon>
        <taxon>Streptophyta</taxon>
        <taxon>Embryophyta</taxon>
        <taxon>Tracheophyta</taxon>
        <taxon>Spermatophyta</taxon>
        <taxon>Magnoliopsida</taxon>
        <taxon>eudicotyledons</taxon>
        <taxon>Gunneridae</taxon>
        <taxon>Pentapetalae</taxon>
        <taxon>rosids</taxon>
        <taxon>fabids</taxon>
        <taxon>Fabales</taxon>
        <taxon>Fabaceae</taxon>
        <taxon>Papilionoideae</taxon>
        <taxon>50 kb inversion clade</taxon>
        <taxon>NPAAA clade</taxon>
        <taxon>indigoferoid/millettioid clade</taxon>
        <taxon>Phaseoleae</taxon>
        <taxon>Glycine</taxon>
        <taxon>Glycine subgen. Soja</taxon>
    </lineage>
</organism>
<reference evidence="3" key="2">
    <citation type="submission" date="2018-02" db="UniProtKB">
        <authorList>
            <consortium name="EnsemblPlants"/>
        </authorList>
    </citation>
    <scope>IDENTIFICATION</scope>
    <source>
        <strain evidence="3">Williams 82</strain>
    </source>
</reference>
<feature type="region of interest" description="Disordered" evidence="1">
    <location>
        <begin position="195"/>
        <end position="219"/>
    </location>
</feature>
<dbReference type="GO" id="GO:0005886">
    <property type="term" value="C:plasma membrane"/>
    <property type="evidence" value="ECO:0007669"/>
    <property type="project" value="InterPro"/>
</dbReference>
<evidence type="ECO:0000256" key="1">
    <source>
        <dbReference type="SAM" id="MobiDB-lite"/>
    </source>
</evidence>
<dbReference type="AlphaFoldDB" id="A0A0R0KL41"/>
<evidence type="ECO:0000313" key="2">
    <source>
        <dbReference type="EMBL" id="KRH67585.1"/>
    </source>
</evidence>
<dbReference type="GO" id="GO:0019210">
    <property type="term" value="F:kinase inhibitor activity"/>
    <property type="evidence" value="ECO:0007669"/>
    <property type="project" value="InterPro"/>
</dbReference>
<gene>
    <name evidence="3" type="primary">LOC102662203</name>
    <name evidence="2" type="ORF">GLYMA_03G174800</name>
</gene>
<proteinExistence type="predicted"/>
<evidence type="ECO:0000313" key="4">
    <source>
        <dbReference type="Proteomes" id="UP000008827"/>
    </source>
</evidence>
<dbReference type="PANTHER" id="PTHR33312:SF21">
    <property type="entry name" value="MEMBRANE-ASSOCIATED KINASE REGULATOR 3-RELATED"/>
    <property type="match status" value="1"/>
</dbReference>
<accession>A0A0R0KL41</accession>
<sequence>MERSPQQHEMAKKKVSLVDVDKNYIDTPSQNKEFEFQTKKVSLRTRYPADELFFKGKLLPLNLLPRVQMVEKLIENADATTPLQAWTISPSESRKTKRFRLAQRLKASKTYVKTLFNKYGCYDNSCANDAATSHKKNVKDDARKNKNPFEFFGHNKHQRQRSCVVKNNDDMLEDGFINSNKRSCELQLLNKSTRAEQENSINSAISNCKKSQQQGSSNK</sequence>
<dbReference type="PaxDb" id="3847-GLYMA03G33200.2"/>
<feature type="non-terminal residue" evidence="2">
    <location>
        <position position="219"/>
    </location>
</feature>
<reference evidence="2 3" key="1">
    <citation type="journal article" date="2010" name="Nature">
        <title>Genome sequence of the palaeopolyploid soybean.</title>
        <authorList>
            <person name="Schmutz J."/>
            <person name="Cannon S.B."/>
            <person name="Schlueter J."/>
            <person name="Ma J."/>
            <person name="Mitros T."/>
            <person name="Nelson W."/>
            <person name="Hyten D.L."/>
            <person name="Song Q."/>
            <person name="Thelen J.J."/>
            <person name="Cheng J."/>
            <person name="Xu D."/>
            <person name="Hellsten U."/>
            <person name="May G.D."/>
            <person name="Yu Y."/>
            <person name="Sakurai T."/>
            <person name="Umezawa T."/>
            <person name="Bhattacharyya M.K."/>
            <person name="Sandhu D."/>
            <person name="Valliyodan B."/>
            <person name="Lindquist E."/>
            <person name="Peto M."/>
            <person name="Grant D."/>
            <person name="Shu S."/>
            <person name="Goodstein D."/>
            <person name="Barry K."/>
            <person name="Futrell-Griggs M."/>
            <person name="Abernathy B."/>
            <person name="Du J."/>
            <person name="Tian Z."/>
            <person name="Zhu L."/>
            <person name="Gill N."/>
            <person name="Joshi T."/>
            <person name="Libault M."/>
            <person name="Sethuraman A."/>
            <person name="Zhang X.-C."/>
            <person name="Shinozaki K."/>
            <person name="Nguyen H.T."/>
            <person name="Wing R.A."/>
            <person name="Cregan P."/>
            <person name="Specht J."/>
            <person name="Grimwood J."/>
            <person name="Rokhsar D."/>
            <person name="Stacey G."/>
            <person name="Shoemaker R.C."/>
            <person name="Jackson S.A."/>
        </authorList>
    </citation>
    <scope>NUCLEOTIDE SEQUENCE</scope>
    <source>
        <strain evidence="3">cv. Williams 82</strain>
        <tissue evidence="2">Callus</tissue>
    </source>
</reference>
<dbReference type="Proteomes" id="UP000008827">
    <property type="component" value="Chromosome 3"/>
</dbReference>
<dbReference type="PANTHER" id="PTHR33312">
    <property type="entry name" value="MEMBRANE-ASSOCIATED KINASE REGULATOR 4-RELATED"/>
    <property type="match status" value="1"/>
</dbReference>
<dbReference type="EnsemblPlants" id="KRH67585">
    <property type="protein sequence ID" value="KRH67585"/>
    <property type="gene ID" value="GLYMA_03G174800"/>
</dbReference>
<dbReference type="OMA" id="DNSCAND"/>
<keyword evidence="4" id="KW-1185">Reference proteome</keyword>
<reference evidence="2" key="3">
    <citation type="submission" date="2018-07" db="EMBL/GenBank/DDBJ databases">
        <title>WGS assembly of Glycine max.</title>
        <authorList>
            <person name="Schmutz J."/>
            <person name="Cannon S."/>
            <person name="Schlueter J."/>
            <person name="Ma J."/>
            <person name="Mitros T."/>
            <person name="Nelson W."/>
            <person name="Hyten D."/>
            <person name="Song Q."/>
            <person name="Thelen J."/>
            <person name="Cheng J."/>
            <person name="Xu D."/>
            <person name="Hellsten U."/>
            <person name="May G."/>
            <person name="Yu Y."/>
            <person name="Sakurai T."/>
            <person name="Umezawa T."/>
            <person name="Bhattacharyya M."/>
            <person name="Sandhu D."/>
            <person name="Valliyodan B."/>
            <person name="Lindquist E."/>
            <person name="Peto M."/>
            <person name="Grant D."/>
            <person name="Shu S."/>
            <person name="Goodstein D."/>
            <person name="Barry K."/>
            <person name="Futrell-Griggs M."/>
            <person name="Abernathy B."/>
            <person name="Du J."/>
            <person name="Tian Z."/>
            <person name="Zhu L."/>
            <person name="Gill N."/>
            <person name="Joshi T."/>
            <person name="Libault M."/>
            <person name="Sethuraman A."/>
            <person name="Zhang X."/>
            <person name="Shinozaki K."/>
            <person name="Nguyen H."/>
            <person name="Wing R."/>
            <person name="Cregan P."/>
            <person name="Specht J."/>
            <person name="Grimwood J."/>
            <person name="Rokhsar D."/>
            <person name="Stacey G."/>
            <person name="Shoemaker R."/>
            <person name="Jackson S."/>
        </authorList>
    </citation>
    <scope>NUCLEOTIDE SEQUENCE</scope>
    <source>
        <tissue evidence="2">Callus</tissue>
    </source>
</reference>
<feature type="compositionally biased region" description="Polar residues" evidence="1">
    <location>
        <begin position="198"/>
        <end position="219"/>
    </location>
</feature>
<dbReference type="Gramene" id="KRH67585">
    <property type="protein sequence ID" value="KRH67585"/>
    <property type="gene ID" value="GLYMA_03G174800"/>
</dbReference>
<evidence type="ECO:0000313" key="3">
    <source>
        <dbReference type="EnsemblPlants" id="KRH67585"/>
    </source>
</evidence>
<dbReference type="InterPro" id="IPR039620">
    <property type="entry name" value="BKI1/MAKR1/3/4"/>
</dbReference>